<comment type="caution">
    <text evidence="1">The sequence shown here is derived from an EMBL/GenBank/DDBJ whole genome shotgun (WGS) entry which is preliminary data.</text>
</comment>
<gene>
    <name evidence="1" type="ORF">HPB50_010464</name>
</gene>
<organism evidence="1 2">
    <name type="scientific">Hyalomma asiaticum</name>
    <name type="common">Tick</name>
    <dbReference type="NCBI Taxonomy" id="266040"/>
    <lineage>
        <taxon>Eukaryota</taxon>
        <taxon>Metazoa</taxon>
        <taxon>Ecdysozoa</taxon>
        <taxon>Arthropoda</taxon>
        <taxon>Chelicerata</taxon>
        <taxon>Arachnida</taxon>
        <taxon>Acari</taxon>
        <taxon>Parasitiformes</taxon>
        <taxon>Ixodida</taxon>
        <taxon>Ixodoidea</taxon>
        <taxon>Ixodidae</taxon>
        <taxon>Hyalomminae</taxon>
        <taxon>Hyalomma</taxon>
    </lineage>
</organism>
<name>A0ACB7SVA1_HYAAI</name>
<evidence type="ECO:0000313" key="2">
    <source>
        <dbReference type="Proteomes" id="UP000821845"/>
    </source>
</evidence>
<accession>A0ACB7SVA1</accession>
<dbReference type="Proteomes" id="UP000821845">
    <property type="component" value="Chromosome 2"/>
</dbReference>
<evidence type="ECO:0000313" key="1">
    <source>
        <dbReference type="EMBL" id="KAH6938540.1"/>
    </source>
</evidence>
<protein>
    <submittedName>
        <fullName evidence="1">Uncharacterized protein</fullName>
    </submittedName>
</protein>
<reference evidence="1" key="1">
    <citation type="submission" date="2020-05" db="EMBL/GenBank/DDBJ databases">
        <title>Large-scale comparative analyses of tick genomes elucidate their genetic diversity and vector capacities.</title>
        <authorList>
            <person name="Jia N."/>
            <person name="Wang J."/>
            <person name="Shi W."/>
            <person name="Du L."/>
            <person name="Sun Y."/>
            <person name="Zhan W."/>
            <person name="Jiang J."/>
            <person name="Wang Q."/>
            <person name="Zhang B."/>
            <person name="Ji P."/>
            <person name="Sakyi L.B."/>
            <person name="Cui X."/>
            <person name="Yuan T."/>
            <person name="Jiang B."/>
            <person name="Yang W."/>
            <person name="Lam T.T.-Y."/>
            <person name="Chang Q."/>
            <person name="Ding S."/>
            <person name="Wang X."/>
            <person name="Zhu J."/>
            <person name="Ruan X."/>
            <person name="Zhao L."/>
            <person name="Wei J."/>
            <person name="Que T."/>
            <person name="Du C."/>
            <person name="Cheng J."/>
            <person name="Dai P."/>
            <person name="Han X."/>
            <person name="Huang E."/>
            <person name="Gao Y."/>
            <person name="Liu J."/>
            <person name="Shao H."/>
            <person name="Ye R."/>
            <person name="Li L."/>
            <person name="Wei W."/>
            <person name="Wang X."/>
            <person name="Wang C."/>
            <person name="Yang T."/>
            <person name="Huo Q."/>
            <person name="Li W."/>
            <person name="Guo W."/>
            <person name="Chen H."/>
            <person name="Zhou L."/>
            <person name="Ni X."/>
            <person name="Tian J."/>
            <person name="Zhou Y."/>
            <person name="Sheng Y."/>
            <person name="Liu T."/>
            <person name="Pan Y."/>
            <person name="Xia L."/>
            <person name="Li J."/>
            <person name="Zhao F."/>
            <person name="Cao W."/>
        </authorList>
    </citation>
    <scope>NUCLEOTIDE SEQUENCE</scope>
    <source>
        <strain evidence="1">Hyas-2018</strain>
    </source>
</reference>
<dbReference type="EMBL" id="CM023482">
    <property type="protein sequence ID" value="KAH6938540.1"/>
    <property type="molecule type" value="Genomic_DNA"/>
</dbReference>
<proteinExistence type="predicted"/>
<sequence length="141" mass="15414">MRERFATGGGTPQPSQVTDELQIVGAVTSHMAVRLPNPYDSDRSRHGAVVRTLTSHQIAGHGTMSMAPNEALKRLLPTPITTNQPLQMASQGSLSLQRRQVLQQLLATLHRHHPTLMCQLAKDGPQAAPGKRQFCLNWPPA</sequence>
<keyword evidence="2" id="KW-1185">Reference proteome</keyword>